<organism evidence="2 3">
    <name type="scientific">Bodo saltans</name>
    <name type="common">Flagellated protozoan</name>
    <dbReference type="NCBI Taxonomy" id="75058"/>
    <lineage>
        <taxon>Eukaryota</taxon>
        <taxon>Discoba</taxon>
        <taxon>Euglenozoa</taxon>
        <taxon>Kinetoplastea</taxon>
        <taxon>Metakinetoplastina</taxon>
        <taxon>Eubodonida</taxon>
        <taxon>Bodonidae</taxon>
        <taxon>Bodo</taxon>
    </lineage>
</organism>
<sequence length="474" mass="52270">MAWSRKRLVFSMIALMAFITLFGMFRLGTAVEKQQTQQVSGQKSSRPAATQQLGNIDSRQAFEDVVPRVKATTIARPSSPTAKPSTQPKRKGGRDGVDHSHIGLAPDPLDGMLHAWPVGSPHACHGASPSDSCIDHDAVEWFRDNVLLAIVTGSEGAFRVEVSQCSWLSHFPVENVFVFSDKVPLAGHNRTPHEWVAGVLPKTVFEAHGDIFSPHVKEGYVKVVRKRGQGYSASWIVAQFRFSQAVEHLHTVAAQRKAKEGKAYKWFMIGDDDTIIQLSNLVKRIRADLTTKPYYFSRKGWGGAGHIYTRAALDKLIDVMPQCVDKYFIRSFRASDDMLLKCAGMAKLHNQMESTMSHCPASHLGADALLSPHQATFHGKKDFYPPILLTTWRVSLYYYASYCKSRKAAELATYYSACAFGSCKHHGCSKEKNIQMLAKWHTLSKNNSLVELPFAAEGVVASLIESSAGGGGGA</sequence>
<gene>
    <name evidence="2" type="ORF">BSAL_29325</name>
</gene>
<evidence type="ECO:0000313" key="2">
    <source>
        <dbReference type="EMBL" id="CUG90928.1"/>
    </source>
</evidence>
<dbReference type="OrthoDB" id="240306at2759"/>
<dbReference type="EMBL" id="CYKH01001877">
    <property type="protein sequence ID" value="CUG90928.1"/>
    <property type="molecule type" value="Genomic_DNA"/>
</dbReference>
<name>A0A0S4JPB2_BODSA</name>
<feature type="region of interest" description="Disordered" evidence="1">
    <location>
        <begin position="75"/>
        <end position="101"/>
    </location>
</feature>
<dbReference type="Gene3D" id="3.90.550.50">
    <property type="match status" value="1"/>
</dbReference>
<accession>A0A0S4JPB2</accession>
<dbReference type="VEuPathDB" id="TriTrypDB:BSAL_29325"/>
<proteinExistence type="predicted"/>
<feature type="compositionally biased region" description="Polar residues" evidence="1">
    <location>
        <begin position="75"/>
        <end position="87"/>
    </location>
</feature>
<evidence type="ECO:0000256" key="1">
    <source>
        <dbReference type="SAM" id="MobiDB-lite"/>
    </source>
</evidence>
<keyword evidence="3" id="KW-1185">Reference proteome</keyword>
<dbReference type="Proteomes" id="UP000051952">
    <property type="component" value="Unassembled WGS sequence"/>
</dbReference>
<evidence type="ECO:0000313" key="3">
    <source>
        <dbReference type="Proteomes" id="UP000051952"/>
    </source>
</evidence>
<dbReference type="AlphaFoldDB" id="A0A0S4JPB2"/>
<protein>
    <submittedName>
        <fullName evidence="2">GPI-anchored surface protein, putative</fullName>
    </submittedName>
</protein>
<reference evidence="3" key="1">
    <citation type="submission" date="2015-09" db="EMBL/GenBank/DDBJ databases">
        <authorList>
            <consortium name="Pathogen Informatics"/>
        </authorList>
    </citation>
    <scope>NUCLEOTIDE SEQUENCE [LARGE SCALE GENOMIC DNA]</scope>
    <source>
        <strain evidence="3">Lake Konstanz</strain>
    </source>
</reference>